<dbReference type="Proteomes" id="UP000186465">
    <property type="component" value="Unassembled WGS sequence"/>
</dbReference>
<dbReference type="AlphaFoldDB" id="A0A1Q5PSS3"/>
<dbReference type="EMBL" id="MPDM01000001">
    <property type="protein sequence ID" value="OKL50631.1"/>
    <property type="molecule type" value="Genomic_DNA"/>
</dbReference>
<reference evidence="3" key="1">
    <citation type="submission" date="2016-11" db="EMBL/GenBank/DDBJ databases">
        <title>Actinomyces gypaetusis sp. nov. isolated from Gypaetus barbatus in Qinghai Tibet Plateau China.</title>
        <authorList>
            <person name="Meng X."/>
        </authorList>
    </citation>
    <scope>NUCLEOTIDE SEQUENCE [LARGE SCALE GENOMIC DNA]</scope>
    <source>
        <strain evidence="3">DSM 15383</strain>
    </source>
</reference>
<accession>A0A1Q5PSS3</accession>
<gene>
    <name evidence="2" type="ORF">BM477_01380</name>
</gene>
<dbReference type="PANTHER" id="PTHR31302">
    <property type="entry name" value="TRANSMEMBRANE PROTEIN WITH METALLOPHOSPHOESTERASE DOMAIN-RELATED"/>
    <property type="match status" value="1"/>
</dbReference>
<dbReference type="Pfam" id="PF00149">
    <property type="entry name" value="Metallophos"/>
    <property type="match status" value="1"/>
</dbReference>
<dbReference type="InterPro" id="IPR029052">
    <property type="entry name" value="Metallo-depent_PP-like"/>
</dbReference>
<evidence type="ECO:0000259" key="1">
    <source>
        <dbReference type="Pfam" id="PF00149"/>
    </source>
</evidence>
<dbReference type="InterPro" id="IPR051158">
    <property type="entry name" value="Metallophosphoesterase_sf"/>
</dbReference>
<keyword evidence="3" id="KW-1185">Reference proteome</keyword>
<dbReference type="STRING" id="156892.BM477_01380"/>
<dbReference type="RefSeq" id="WP_075360868.1">
    <property type="nucleotide sequence ID" value="NZ_MPDM01000001.1"/>
</dbReference>
<sequence length="343" mass="37374">MSVSPKLVAGTSVLATGAAMGFGWAAFERHWMRLSRITVPAHPDAPELKILHISDLHLTTRTDWIVDFVRSLADLKPDFVVSTGDNFNSRDALEQVTRAYEPLLEFPGAFVLGSHDFYSPYSSSWSKYLRKDSRKIGDRKRHRIPDLPTEQFTQLLTSNGWVNAQNRAEGVWVETAAGKAGICLVGTGDAHENADSLEHIGLWPDPPLTAEDSGTDTPSSLSQTAGTLKLALTHAPYQRVLNAFTQAEADLIVAGHTHGGQLCVPFYGALVTNCDLPRSYASGLGIWPPKKSGREQLEDTDPAGSRQSWLHVSAGLGTTYQAPFRFACRPTATLLELDPGPRG</sequence>
<feature type="domain" description="Calcineurin-like phosphoesterase" evidence="1">
    <location>
        <begin position="48"/>
        <end position="259"/>
    </location>
</feature>
<evidence type="ECO:0000313" key="3">
    <source>
        <dbReference type="Proteomes" id="UP000186465"/>
    </source>
</evidence>
<evidence type="ECO:0000313" key="2">
    <source>
        <dbReference type="EMBL" id="OKL50631.1"/>
    </source>
</evidence>
<dbReference type="GO" id="GO:0009245">
    <property type="term" value="P:lipid A biosynthetic process"/>
    <property type="evidence" value="ECO:0007669"/>
    <property type="project" value="TreeGrafter"/>
</dbReference>
<dbReference type="SUPFAM" id="SSF56300">
    <property type="entry name" value="Metallo-dependent phosphatases"/>
    <property type="match status" value="1"/>
</dbReference>
<protein>
    <recommendedName>
        <fullName evidence="1">Calcineurin-like phosphoesterase domain-containing protein</fullName>
    </recommendedName>
</protein>
<dbReference type="InterPro" id="IPR004843">
    <property type="entry name" value="Calcineurin-like_PHP"/>
</dbReference>
<name>A0A1Q5PSS3_9ACTO</name>
<comment type="caution">
    <text evidence="2">The sequence shown here is derived from an EMBL/GenBank/DDBJ whole genome shotgun (WGS) entry which is preliminary data.</text>
</comment>
<dbReference type="GO" id="GO:0016020">
    <property type="term" value="C:membrane"/>
    <property type="evidence" value="ECO:0007669"/>
    <property type="project" value="GOC"/>
</dbReference>
<proteinExistence type="predicted"/>
<dbReference type="GO" id="GO:0008758">
    <property type="term" value="F:UDP-2,3-diacylglucosamine hydrolase activity"/>
    <property type="evidence" value="ECO:0007669"/>
    <property type="project" value="TreeGrafter"/>
</dbReference>
<organism evidence="2 3">
    <name type="scientific">Boudabousia marimammalium</name>
    <dbReference type="NCBI Taxonomy" id="156892"/>
    <lineage>
        <taxon>Bacteria</taxon>
        <taxon>Bacillati</taxon>
        <taxon>Actinomycetota</taxon>
        <taxon>Actinomycetes</taxon>
        <taxon>Actinomycetales</taxon>
        <taxon>Actinomycetaceae</taxon>
        <taxon>Boudabousia</taxon>
    </lineage>
</organism>
<dbReference type="Gene3D" id="3.60.21.10">
    <property type="match status" value="1"/>
</dbReference>
<dbReference type="PANTHER" id="PTHR31302:SF20">
    <property type="entry name" value="CONSERVED PROTEIN"/>
    <property type="match status" value="1"/>
</dbReference>
<dbReference type="OrthoDB" id="9780884at2"/>